<dbReference type="CDD" id="cd01344">
    <property type="entry name" value="PL2_Passenger_AT"/>
    <property type="match status" value="1"/>
</dbReference>
<accession>A0AB36EJF6</accession>
<evidence type="ECO:0000259" key="2">
    <source>
        <dbReference type="PROSITE" id="PS51208"/>
    </source>
</evidence>
<reference evidence="3 4" key="1">
    <citation type="journal article" date="2016" name="PeerJ">
        <title>Gall-ID: tools for genotyping gall-causing phytopathogenic bacteria.</title>
        <authorList>
            <person name="Davis E.W.II."/>
            <person name="Weisberg A.J."/>
            <person name="Tabima J.F."/>
            <person name="Grunwald N.J."/>
            <person name="Chang J.H."/>
        </authorList>
    </citation>
    <scope>NUCLEOTIDE SEQUENCE [LARGE SCALE GENOMIC DNA]</scope>
    <source>
        <strain evidence="3 4">N2/73</strain>
    </source>
</reference>
<dbReference type="InterPro" id="IPR011050">
    <property type="entry name" value="Pectin_lyase_fold/virulence"/>
</dbReference>
<dbReference type="SUPFAM" id="SSF103515">
    <property type="entry name" value="Autotransporter"/>
    <property type="match status" value="1"/>
</dbReference>
<dbReference type="NCBIfam" id="TIGR01414">
    <property type="entry name" value="autotrans_barl"/>
    <property type="match status" value="1"/>
</dbReference>
<dbReference type="Pfam" id="PF03797">
    <property type="entry name" value="Autotransporter"/>
    <property type="match status" value="1"/>
</dbReference>
<dbReference type="Proteomes" id="UP000093451">
    <property type="component" value="Unassembled WGS sequence"/>
</dbReference>
<evidence type="ECO:0000313" key="3">
    <source>
        <dbReference type="EMBL" id="OCJ38654.1"/>
    </source>
</evidence>
<dbReference type="SMART" id="SM00869">
    <property type="entry name" value="Autotransporter"/>
    <property type="match status" value="1"/>
</dbReference>
<gene>
    <name evidence="3" type="ORF">A6U91_26960</name>
</gene>
<dbReference type="InterPro" id="IPR030895">
    <property type="entry name" value="T5SS_PEPC_rpt"/>
</dbReference>
<dbReference type="SUPFAM" id="SSF51126">
    <property type="entry name" value="Pectin lyase-like"/>
    <property type="match status" value="1"/>
</dbReference>
<dbReference type="InterPro" id="IPR005546">
    <property type="entry name" value="Autotransporte_beta"/>
</dbReference>
<organism evidence="3 4">
    <name type="scientific">Agrobacterium tumefaciens</name>
    <dbReference type="NCBI Taxonomy" id="358"/>
    <lineage>
        <taxon>Bacteria</taxon>
        <taxon>Pseudomonadati</taxon>
        <taxon>Pseudomonadota</taxon>
        <taxon>Alphaproteobacteria</taxon>
        <taxon>Hyphomicrobiales</taxon>
        <taxon>Rhizobiaceae</taxon>
        <taxon>Rhizobium/Agrobacterium group</taxon>
        <taxon>Agrobacterium</taxon>
        <taxon>Agrobacterium tumefaciens complex</taxon>
    </lineage>
</organism>
<dbReference type="PANTHER" id="PTHR35037">
    <property type="entry name" value="C-TERMINAL REGION OF AIDA-LIKE PROTEIN"/>
    <property type="match status" value="1"/>
</dbReference>
<keyword evidence="1" id="KW-0732">Signal</keyword>
<dbReference type="InterPro" id="IPR013425">
    <property type="entry name" value="Autotrns_rpt"/>
</dbReference>
<dbReference type="Gene3D" id="2.40.128.130">
    <property type="entry name" value="Autotransporter beta-domain"/>
    <property type="match status" value="1"/>
</dbReference>
<protein>
    <submittedName>
        <fullName evidence="3">Autotransporter outer membrane beta-barrel domain-containing protein</fullName>
    </submittedName>
</protein>
<evidence type="ECO:0000313" key="4">
    <source>
        <dbReference type="Proteomes" id="UP000093451"/>
    </source>
</evidence>
<dbReference type="NCBIfam" id="TIGR04393">
    <property type="entry name" value="rpt_T5SS_PEPC"/>
    <property type="match status" value="1"/>
</dbReference>
<dbReference type="GO" id="GO:0019867">
    <property type="term" value="C:outer membrane"/>
    <property type="evidence" value="ECO:0007669"/>
    <property type="project" value="InterPro"/>
</dbReference>
<dbReference type="InterPro" id="IPR036709">
    <property type="entry name" value="Autotransporte_beta_dom_sf"/>
</dbReference>
<dbReference type="InterPro" id="IPR051551">
    <property type="entry name" value="Autotransporter_adhesion"/>
</dbReference>
<dbReference type="InterPro" id="IPR006315">
    <property type="entry name" value="OM_autotransptr_brl_dom"/>
</dbReference>
<evidence type="ECO:0000256" key="1">
    <source>
        <dbReference type="ARBA" id="ARBA00022729"/>
    </source>
</evidence>
<feature type="domain" description="Autotransporter" evidence="2">
    <location>
        <begin position="465"/>
        <end position="747"/>
    </location>
</feature>
<dbReference type="PANTHER" id="PTHR35037:SF3">
    <property type="entry name" value="C-TERMINAL REGION OF AIDA-LIKE PROTEIN"/>
    <property type="match status" value="1"/>
</dbReference>
<sequence>MRIENGATVTSNQGYIGSSTGSNGSVSVTGNGSSWQMTDFNLTLGNYGLGSMTIEDGAQVFAKTGVYLGISATDASGTLNVNGTPGARGLLETSGFRGGLGTADLTIDGGILRATNNNTLFFSNYGNQQVNLGAGGGIIDTSGHDIGIAPVISGVGGLTKDGFGTLTLTGENNYGGGTTITDGVLQLGHGGTSGWIVGDVTDNGILAFNRSDMRAFVGTLTGAGGVHQIGSGMTTLTANSSALTGISKVQSGILSVNGILGGSIEVKGGRLQGSGQVGNATNFASGLIAPGNSIGTLTVAGNYTGNGGTLEIETVLGNDSSATDKLVVTGSTSGSTNVQLINLGGTGAQTNEGIKIVDVGGTSSGSFTLLGSYTFEGDPAIVAGAYAYRLYQGGVSTPADGDWYLRSALLNSANPGTPLYQAGAPVYEAYAGVLQTFNELDTLQQRLGNRSWSEGPVTADSQLSAYSAGNGMWARALGRHASINPGESTTMSGYDADIWQMQAGADGQLYSRDAGAFIGGLSLRYGTISADVSSTFGTGSIESSGYGVGGSMTWYGKTGFYLDAQANATWYESDLSSSTAAATLISGNDGFGYSFGLEAGQQIALGAHWSLTPQAQLIYSAVDYDDFTDVFGGAVSLSDAHNLKGRLGVSADYEESWTDTAGQTSRLHAYGIANLYYNSFSSSDVRLSGVKFTSEQDALWGGLGLGGTYNWNNDRYTLYSEAAVDTSLNDFGDSYTLTGRIGLNVKF</sequence>
<dbReference type="InterPro" id="IPR043990">
    <property type="entry name" value="AC_1"/>
</dbReference>
<dbReference type="PROSITE" id="PS51208">
    <property type="entry name" value="AUTOTRANSPORTER"/>
    <property type="match status" value="1"/>
</dbReference>
<dbReference type="Pfam" id="PF12951">
    <property type="entry name" value="PATR"/>
    <property type="match status" value="2"/>
</dbReference>
<dbReference type="InterPro" id="IPR012332">
    <property type="entry name" value="Autotransporter_pectin_lyase_C"/>
</dbReference>
<dbReference type="AlphaFoldDB" id="A0AB36EJF6"/>
<dbReference type="Pfam" id="PF18883">
    <property type="entry name" value="AC_1"/>
    <property type="match status" value="1"/>
</dbReference>
<dbReference type="NCBIfam" id="TIGR02601">
    <property type="entry name" value="autotrns_rpt"/>
    <property type="match status" value="1"/>
</dbReference>
<comment type="caution">
    <text evidence="3">The sequence shown here is derived from an EMBL/GenBank/DDBJ whole genome shotgun (WGS) entry which is preliminary data.</text>
</comment>
<name>A0AB36EJF6_AGRTU</name>
<proteinExistence type="predicted"/>
<dbReference type="Gene3D" id="2.160.20.20">
    <property type="match status" value="1"/>
</dbReference>
<dbReference type="EMBL" id="LXKT01000010">
    <property type="protein sequence ID" value="OCJ38654.1"/>
    <property type="molecule type" value="Genomic_DNA"/>
</dbReference>